<dbReference type="GO" id="GO:0032259">
    <property type="term" value="P:methylation"/>
    <property type="evidence" value="ECO:0007669"/>
    <property type="project" value="UniProtKB-KW"/>
</dbReference>
<dbReference type="STRING" id="1121883.SAMN02745226_01591"/>
<dbReference type="PANTHER" id="PTHR11579">
    <property type="entry name" value="PROTEIN-L-ISOASPARTATE O-METHYLTRANSFERASE"/>
    <property type="match status" value="1"/>
</dbReference>
<sequence>MNIIDRRLFVPDEYKDAAYYDTPLPIGYGQTISAPHMVGIMCEYLCLQEGDSVLEIGTGSGYSAAVMSIIVGKSGNVYTVEIVPELYKSALERLSQLGLKNVHVILGDGKIGLEDYAPYDKISVTCYAKKIPPVLLQQLRDGGILVIPVGNEFVQTLKRVKKDGKHLVEEDLLNVRFVPMV</sequence>
<evidence type="ECO:0000313" key="10">
    <source>
        <dbReference type="EMBL" id="SHN66131.1"/>
    </source>
</evidence>
<gene>
    <name evidence="10" type="ORF">SAMN02745226_01591</name>
</gene>
<dbReference type="NCBIfam" id="TIGR00080">
    <property type="entry name" value="pimt"/>
    <property type="match status" value="1"/>
</dbReference>
<protein>
    <recommendedName>
        <fullName evidence="4 9">Protein-L-isoaspartate O-methyltransferase</fullName>
        <ecNumber evidence="3 9">2.1.1.77</ecNumber>
    </recommendedName>
</protein>
<evidence type="ECO:0000256" key="5">
    <source>
        <dbReference type="ARBA" id="ARBA00022490"/>
    </source>
</evidence>
<evidence type="ECO:0000256" key="7">
    <source>
        <dbReference type="ARBA" id="ARBA00022679"/>
    </source>
</evidence>
<evidence type="ECO:0000313" key="11">
    <source>
        <dbReference type="Proteomes" id="UP000184207"/>
    </source>
</evidence>
<dbReference type="GO" id="GO:0005737">
    <property type="term" value="C:cytoplasm"/>
    <property type="evidence" value="ECO:0007669"/>
    <property type="project" value="UniProtKB-SubCell"/>
</dbReference>
<comment type="subcellular location">
    <subcellularLocation>
        <location evidence="1">Cytoplasm</location>
    </subcellularLocation>
</comment>
<dbReference type="CDD" id="cd02440">
    <property type="entry name" value="AdoMet_MTases"/>
    <property type="match status" value="1"/>
</dbReference>
<organism evidence="10 11">
    <name type="scientific">Fervidobacterium gondwanense DSM 13020</name>
    <dbReference type="NCBI Taxonomy" id="1121883"/>
    <lineage>
        <taxon>Bacteria</taxon>
        <taxon>Thermotogati</taxon>
        <taxon>Thermotogota</taxon>
        <taxon>Thermotogae</taxon>
        <taxon>Thermotogales</taxon>
        <taxon>Fervidobacteriaceae</taxon>
        <taxon>Fervidobacterium</taxon>
    </lineage>
</organism>
<keyword evidence="6 10" id="KW-0489">Methyltransferase</keyword>
<reference evidence="11" key="1">
    <citation type="submission" date="2016-12" db="EMBL/GenBank/DDBJ databases">
        <authorList>
            <person name="Varghese N."/>
            <person name="Submissions S."/>
        </authorList>
    </citation>
    <scope>NUCLEOTIDE SEQUENCE [LARGE SCALE GENOMIC DNA]</scope>
    <source>
        <strain evidence="11">DSM 13020</strain>
    </source>
</reference>
<keyword evidence="11" id="KW-1185">Reference proteome</keyword>
<comment type="similarity">
    <text evidence="2">Belongs to the methyltransferase superfamily. L-isoaspartyl/D-aspartyl protein methyltransferase family.</text>
</comment>
<dbReference type="PROSITE" id="PS01279">
    <property type="entry name" value="PCMT"/>
    <property type="match status" value="1"/>
</dbReference>
<dbReference type="Proteomes" id="UP000184207">
    <property type="component" value="Unassembled WGS sequence"/>
</dbReference>
<dbReference type="EMBL" id="FRDJ01000009">
    <property type="protein sequence ID" value="SHN66131.1"/>
    <property type="molecule type" value="Genomic_DNA"/>
</dbReference>
<name>A0A1M7T5Y1_FERGO</name>
<dbReference type="PANTHER" id="PTHR11579:SF0">
    <property type="entry name" value="PROTEIN-L-ISOASPARTATE(D-ASPARTATE) O-METHYLTRANSFERASE"/>
    <property type="match status" value="1"/>
</dbReference>
<evidence type="ECO:0000256" key="3">
    <source>
        <dbReference type="ARBA" id="ARBA00011890"/>
    </source>
</evidence>
<evidence type="ECO:0000256" key="2">
    <source>
        <dbReference type="ARBA" id="ARBA00005369"/>
    </source>
</evidence>
<dbReference type="NCBIfam" id="NF001453">
    <property type="entry name" value="PRK00312.1"/>
    <property type="match status" value="1"/>
</dbReference>
<dbReference type="Gene3D" id="3.40.50.150">
    <property type="entry name" value="Vaccinia Virus protein VP39"/>
    <property type="match status" value="1"/>
</dbReference>
<accession>A0A1M7T5Y1</accession>
<keyword evidence="5" id="KW-0963">Cytoplasm</keyword>
<evidence type="ECO:0000256" key="1">
    <source>
        <dbReference type="ARBA" id="ARBA00004496"/>
    </source>
</evidence>
<evidence type="ECO:0000256" key="6">
    <source>
        <dbReference type="ARBA" id="ARBA00022603"/>
    </source>
</evidence>
<dbReference type="GO" id="GO:0004719">
    <property type="term" value="F:protein-L-isoaspartate (D-aspartate) O-methyltransferase activity"/>
    <property type="evidence" value="ECO:0007669"/>
    <property type="project" value="UniProtKB-UniRule"/>
</dbReference>
<dbReference type="AlphaFoldDB" id="A0A1M7T5Y1"/>
<dbReference type="GO" id="GO:0030091">
    <property type="term" value="P:protein repair"/>
    <property type="evidence" value="ECO:0007669"/>
    <property type="project" value="UniProtKB-UniRule"/>
</dbReference>
<dbReference type="Pfam" id="PF01135">
    <property type="entry name" value="PCMT"/>
    <property type="match status" value="1"/>
</dbReference>
<evidence type="ECO:0000256" key="8">
    <source>
        <dbReference type="ARBA" id="ARBA00022691"/>
    </source>
</evidence>
<dbReference type="InterPro" id="IPR000682">
    <property type="entry name" value="PCMT"/>
</dbReference>
<evidence type="ECO:0000256" key="9">
    <source>
        <dbReference type="NCBIfam" id="TIGR00080"/>
    </source>
</evidence>
<keyword evidence="7 10" id="KW-0808">Transferase</keyword>
<dbReference type="FunFam" id="3.40.50.150:FF:000010">
    <property type="entry name" value="Protein-L-isoaspartate O-methyltransferase"/>
    <property type="match status" value="1"/>
</dbReference>
<dbReference type="InterPro" id="IPR029063">
    <property type="entry name" value="SAM-dependent_MTases_sf"/>
</dbReference>
<dbReference type="SUPFAM" id="SSF53335">
    <property type="entry name" value="S-adenosyl-L-methionine-dependent methyltransferases"/>
    <property type="match status" value="1"/>
</dbReference>
<proteinExistence type="inferred from homology"/>
<keyword evidence="8" id="KW-0949">S-adenosyl-L-methionine</keyword>
<evidence type="ECO:0000256" key="4">
    <source>
        <dbReference type="ARBA" id="ARBA00013346"/>
    </source>
</evidence>
<dbReference type="EC" id="2.1.1.77" evidence="3 9"/>